<dbReference type="CDD" id="cd11540">
    <property type="entry name" value="NTP-PPase_u3"/>
    <property type="match status" value="1"/>
</dbReference>
<evidence type="ECO:0000313" key="3">
    <source>
        <dbReference type="Proteomes" id="UP000825100"/>
    </source>
</evidence>
<keyword evidence="1" id="KW-1133">Transmembrane helix</keyword>
<name>A0ABM7QRA4_LATCU</name>
<sequence length="106" mass="12007">MIYMDTVSEVEQWARVRGLDRPSNSSKQLIKLMEEVGELSAAYNKGRQDKVIDSMGDIQIVLIILCMQLGVGYGTSLLDAYRQIKYRKGKMINGSFVKDEDLEGEK</sequence>
<feature type="transmembrane region" description="Helical" evidence="1">
    <location>
        <begin position="58"/>
        <end position="81"/>
    </location>
</feature>
<dbReference type="SUPFAM" id="SSF101386">
    <property type="entry name" value="all-alpha NTP pyrophosphatases"/>
    <property type="match status" value="1"/>
</dbReference>
<dbReference type="Gene3D" id="1.10.287.1080">
    <property type="entry name" value="MazG-like"/>
    <property type="match status" value="1"/>
</dbReference>
<dbReference type="EMBL" id="AP024685">
    <property type="protein sequence ID" value="BCX29511.1"/>
    <property type="molecule type" value="Genomic_DNA"/>
</dbReference>
<dbReference type="RefSeq" id="WP_221276557.1">
    <property type="nucleotide sequence ID" value="NZ_AP024685.1"/>
</dbReference>
<evidence type="ECO:0000256" key="1">
    <source>
        <dbReference type="SAM" id="Phobius"/>
    </source>
</evidence>
<accession>A0ABM7QRA4</accession>
<evidence type="ECO:0000313" key="2">
    <source>
        <dbReference type="EMBL" id="BCX29511.1"/>
    </source>
</evidence>
<keyword evidence="1" id="KW-0472">Membrane</keyword>
<protein>
    <recommendedName>
        <fullName evidence="4">NTP pyrophosphohydrolase MazG putative catalytic core domain-containing protein</fullName>
    </recommendedName>
</protein>
<keyword evidence="3" id="KW-1185">Reference proteome</keyword>
<evidence type="ECO:0008006" key="4">
    <source>
        <dbReference type="Google" id="ProtNLM"/>
    </source>
</evidence>
<dbReference type="InterPro" id="IPR021130">
    <property type="entry name" value="PRib-ATP_PPHydrolase-like"/>
</dbReference>
<gene>
    <name evidence="2" type="ORF">LTWDN19_00780</name>
</gene>
<organism evidence="2 3">
    <name type="scientific">Latilactobacillus curvatus</name>
    <name type="common">Lactobacillus curvatus</name>
    <dbReference type="NCBI Taxonomy" id="28038"/>
    <lineage>
        <taxon>Bacteria</taxon>
        <taxon>Bacillati</taxon>
        <taxon>Bacillota</taxon>
        <taxon>Bacilli</taxon>
        <taxon>Lactobacillales</taxon>
        <taxon>Lactobacillaceae</taxon>
        <taxon>Latilactobacillus</taxon>
    </lineage>
</organism>
<keyword evidence="1" id="KW-0812">Transmembrane</keyword>
<dbReference type="Proteomes" id="UP000825100">
    <property type="component" value="Chromosome"/>
</dbReference>
<proteinExistence type="predicted"/>
<reference evidence="2 3" key="1">
    <citation type="submission" date="2021-05" db="EMBL/GenBank/DDBJ databases">
        <title>Complete Genome Sequence of Latilactobacillus sp. Strain WDN19, a High D-Aspartate-producing Lactic Acid Bacterium Isolated from a Japanese Pickle.</title>
        <authorList>
            <person name="Kajitani K."/>
            <person name="Takahashi S."/>
        </authorList>
    </citation>
    <scope>NUCLEOTIDE SEQUENCE [LARGE SCALE GENOMIC DNA]</scope>
    <source>
        <strain evidence="2 3">WDN19</strain>
    </source>
</reference>
<dbReference type="Pfam" id="PF01503">
    <property type="entry name" value="PRA-PH"/>
    <property type="match status" value="1"/>
</dbReference>